<reference evidence="3 4" key="1">
    <citation type="submission" date="2022-11" db="EMBL/GenBank/DDBJ databases">
        <authorList>
            <person name="Caiyu Z."/>
        </authorList>
    </citation>
    <scope>NUCLEOTIDE SEQUENCE [LARGE SCALE GENOMIC DNA]</scope>
    <source>
        <strain evidence="3 4">YR-4</strain>
    </source>
</reference>
<name>A0ABT4BWE6_9FIRM</name>
<proteinExistence type="predicted"/>
<organism evidence="3 4">
    <name type="scientific">Caproiciproducens galactitolivorans</name>
    <dbReference type="NCBI Taxonomy" id="642589"/>
    <lineage>
        <taxon>Bacteria</taxon>
        <taxon>Bacillati</taxon>
        <taxon>Bacillota</taxon>
        <taxon>Clostridia</taxon>
        <taxon>Eubacteriales</taxon>
        <taxon>Acutalibacteraceae</taxon>
        <taxon>Caproiciproducens</taxon>
    </lineage>
</organism>
<keyword evidence="4" id="KW-1185">Reference proteome</keyword>
<feature type="compositionally biased region" description="Basic and acidic residues" evidence="1">
    <location>
        <begin position="39"/>
        <end position="49"/>
    </location>
</feature>
<evidence type="ECO:0000313" key="4">
    <source>
        <dbReference type="Proteomes" id="UP001082703"/>
    </source>
</evidence>
<evidence type="ECO:0008006" key="5">
    <source>
        <dbReference type="Google" id="ProtNLM"/>
    </source>
</evidence>
<dbReference type="EMBL" id="JAPOHA010000007">
    <property type="protein sequence ID" value="MCY1714266.1"/>
    <property type="molecule type" value="Genomic_DNA"/>
</dbReference>
<dbReference type="PROSITE" id="PS51257">
    <property type="entry name" value="PROKAR_LIPOPROTEIN"/>
    <property type="match status" value="1"/>
</dbReference>
<gene>
    <name evidence="3" type="ORF">OUY18_08365</name>
</gene>
<protein>
    <recommendedName>
        <fullName evidence="5">Lipoprotein</fullName>
    </recommendedName>
</protein>
<keyword evidence="2" id="KW-0732">Signal</keyword>
<feature type="region of interest" description="Disordered" evidence="1">
    <location>
        <begin position="70"/>
        <end position="139"/>
    </location>
</feature>
<feature type="region of interest" description="Disordered" evidence="1">
    <location>
        <begin position="300"/>
        <end position="348"/>
    </location>
</feature>
<evidence type="ECO:0000256" key="2">
    <source>
        <dbReference type="SAM" id="SignalP"/>
    </source>
</evidence>
<feature type="compositionally biased region" description="Low complexity" evidence="1">
    <location>
        <begin position="100"/>
        <end position="139"/>
    </location>
</feature>
<feature type="chain" id="PRO_5047060073" description="Lipoprotein" evidence="2">
    <location>
        <begin position="23"/>
        <end position="348"/>
    </location>
</feature>
<dbReference type="RefSeq" id="WP_268058311.1">
    <property type="nucleotide sequence ID" value="NZ_JAPOHA010000007.1"/>
</dbReference>
<feature type="compositionally biased region" description="Low complexity" evidence="1">
    <location>
        <begin position="26"/>
        <end position="38"/>
    </location>
</feature>
<comment type="caution">
    <text evidence="3">The sequence shown here is derived from an EMBL/GenBank/DDBJ whole genome shotgun (WGS) entry which is preliminary data.</text>
</comment>
<sequence>MKVKTACAKMLSIFLVFSLLTACGSKQSSQSGSSQTESSKSDSEPEKVPSDLTDLENNIEMIIKTLNGPAVQVKQEAQQGGKGMESGQSNTSSQESKDTQGNQNSNGIQSSQGNQNSQGSQSSQQGQQQSQPSSSSQQNPMEMIPKLVDKMHYQWNNLMPEAIKKGAKKDLVNNFGTALNNLSGTITSKNKMDIMVATNNLYAYIPDLYSLFKTKPSPEIKRVRYYSRSAILNGLTANWTQADSDITNLKSVWSLYKNSLNKEQQEIANKLDLSIMELEKVVKGKDAQLVNIKGKVELSNTEDLEKAVEGQSGGQSSSQQSGEQSGSQESGGGQSSSQESSGEQTSSE</sequence>
<feature type="compositionally biased region" description="Low complexity" evidence="1">
    <location>
        <begin position="314"/>
        <end position="328"/>
    </location>
</feature>
<accession>A0ABT4BWE6</accession>
<feature type="signal peptide" evidence="2">
    <location>
        <begin position="1"/>
        <end position="22"/>
    </location>
</feature>
<evidence type="ECO:0000256" key="1">
    <source>
        <dbReference type="SAM" id="MobiDB-lite"/>
    </source>
</evidence>
<feature type="region of interest" description="Disordered" evidence="1">
    <location>
        <begin position="26"/>
        <end position="56"/>
    </location>
</feature>
<evidence type="ECO:0000313" key="3">
    <source>
        <dbReference type="EMBL" id="MCY1714266.1"/>
    </source>
</evidence>
<feature type="compositionally biased region" description="Low complexity" evidence="1">
    <location>
        <begin position="335"/>
        <end position="348"/>
    </location>
</feature>
<dbReference type="Proteomes" id="UP001082703">
    <property type="component" value="Unassembled WGS sequence"/>
</dbReference>